<evidence type="ECO:0000313" key="1">
    <source>
        <dbReference type="EMBL" id="NHZ39791.1"/>
    </source>
</evidence>
<dbReference type="EMBL" id="VVIW01000003">
    <property type="protein sequence ID" value="NHZ39791.1"/>
    <property type="molecule type" value="Genomic_DNA"/>
</dbReference>
<proteinExistence type="predicted"/>
<accession>A0ABX0LY54</accession>
<dbReference type="Proteomes" id="UP000819052">
    <property type="component" value="Unassembled WGS sequence"/>
</dbReference>
<sequence>MTPSSHRNDRVPFKRMVRGLALLLIGALGSAPLLACSVQERERPPPDEIDKFGRFITRSGIAGEVVHLPANAAGVLYQWTSTPRAHGFSIVDVDTGRKLPVRVRRLQALDQLPDMSLVYPVFGAPEPLFRLEPASRFEPGKRYTFRNLANGATTEVAIDRAPIDLNRSAIRMVAKAPAWREMLLFAGDCDRETTRTLLQPVGYTVDAPLGAYRARIVSFPVAPFNSWREAPGLMLGSPGYLDWARLAPRAFGLPDGLHYIVARDVPLEARTLQLASAFAFLEVEDRWHGSIATPVVIGRTSAPVFDSLAALRQAMRGGGRADLLARLAAIPVRHADWPETSSFPDEPKARTHEQQIDAALKEWTRQRRRGALERSLRRLARHRDGALRAAALAAIARVQAQNATLP</sequence>
<protein>
    <submittedName>
        <fullName evidence="1">Uncharacterized protein</fullName>
    </submittedName>
</protein>
<reference evidence="1 2" key="1">
    <citation type="submission" date="2019-09" db="EMBL/GenBank/DDBJ databases">
        <title>Taxonomy of Antarctic Massilia spp.: description of Massilia rubra sp. nov., Massilia aquatica sp. nov., Massilia mucilaginosa sp. nov., Massilia frigida sp. nov. isolated from streams, lakes and regoliths.</title>
        <authorList>
            <person name="Holochova P."/>
            <person name="Sedlacek I."/>
            <person name="Kralova S."/>
            <person name="Maslanova I."/>
            <person name="Busse H.-J."/>
            <person name="Stankova E."/>
            <person name="Vrbovska V."/>
            <person name="Kovarovic V."/>
            <person name="Bartak M."/>
            <person name="Svec P."/>
            <person name="Pantucek R."/>
        </authorList>
    </citation>
    <scope>NUCLEOTIDE SEQUENCE [LARGE SCALE GENOMIC DNA]</scope>
    <source>
        <strain evidence="1 2">CCM 8693</strain>
    </source>
</reference>
<organism evidence="1 2">
    <name type="scientific">Massilia aquatica</name>
    <dbReference type="NCBI Taxonomy" id="2609000"/>
    <lineage>
        <taxon>Bacteria</taxon>
        <taxon>Pseudomonadati</taxon>
        <taxon>Pseudomonadota</taxon>
        <taxon>Betaproteobacteria</taxon>
        <taxon>Burkholderiales</taxon>
        <taxon>Oxalobacteraceae</taxon>
        <taxon>Telluria group</taxon>
        <taxon>Massilia</taxon>
    </lineage>
</organism>
<dbReference type="RefSeq" id="WP_167075668.1">
    <property type="nucleotide sequence ID" value="NZ_VVIW01000003.1"/>
</dbReference>
<comment type="caution">
    <text evidence="1">The sequence shown here is derived from an EMBL/GenBank/DDBJ whole genome shotgun (WGS) entry which is preliminary data.</text>
</comment>
<name>A0ABX0LY54_9BURK</name>
<gene>
    <name evidence="1" type="ORF">F1609_06410</name>
</gene>
<evidence type="ECO:0000313" key="2">
    <source>
        <dbReference type="Proteomes" id="UP000819052"/>
    </source>
</evidence>
<keyword evidence="2" id="KW-1185">Reference proteome</keyword>